<evidence type="ECO:0000313" key="2">
    <source>
        <dbReference type="Proteomes" id="UP000019760"/>
    </source>
</evidence>
<dbReference type="AlphaFoldDB" id="A0A023D6L4"/>
<proteinExistence type="predicted"/>
<reference evidence="2" key="1">
    <citation type="journal article" date="2014" name="FEMS Microbiol. Lett.">
        <title>Draft Genomic DNA Sequence of the Facultatively Methylotrophic Bacterium Acidomonas methanolica type strain MB58.</title>
        <authorList>
            <person name="Higashiura N."/>
            <person name="Hadano H."/>
            <person name="Hirakawa H."/>
            <person name="Matsutani M."/>
            <person name="Takabe S."/>
            <person name="Matsushita K."/>
            <person name="Azuma Y."/>
        </authorList>
    </citation>
    <scope>NUCLEOTIDE SEQUENCE [LARGE SCALE GENOMIC DNA]</scope>
    <source>
        <strain evidence="2">MB58</strain>
    </source>
</reference>
<organism evidence="1 2">
    <name type="scientific">Acidomonas methanolica NBRC 104435</name>
    <dbReference type="NCBI Taxonomy" id="1231351"/>
    <lineage>
        <taxon>Bacteria</taxon>
        <taxon>Pseudomonadati</taxon>
        <taxon>Pseudomonadota</taxon>
        <taxon>Alphaproteobacteria</taxon>
        <taxon>Acetobacterales</taxon>
        <taxon>Acetobacteraceae</taxon>
        <taxon>Acidomonas</taxon>
    </lineage>
</organism>
<comment type="caution">
    <text evidence="1">The sequence shown here is derived from an EMBL/GenBank/DDBJ whole genome shotgun (WGS) entry which is preliminary data.</text>
</comment>
<dbReference type="Proteomes" id="UP000019760">
    <property type="component" value="Unassembled WGS sequence"/>
</dbReference>
<dbReference type="EMBL" id="BAND01000076">
    <property type="protein sequence ID" value="GAJ29714.1"/>
    <property type="molecule type" value="Genomic_DNA"/>
</dbReference>
<keyword evidence="2" id="KW-1185">Reference proteome</keyword>
<protein>
    <submittedName>
        <fullName evidence="1">Uncharacterized protein</fullName>
    </submittedName>
</protein>
<reference evidence="1 2" key="2">
    <citation type="journal article" date="2014" name="FEMS Microbiol. Lett.">
        <title>Draft genomic DNA sequence of the facultatively methylotrophic bacterium Acidomonas methanolica type strain MB58.</title>
        <authorList>
            <person name="Higashiura N."/>
            <person name="Hadano H."/>
            <person name="Hirakawa H."/>
            <person name="Matsutani M."/>
            <person name="Takabe S."/>
            <person name="Matsushita K."/>
            <person name="Azuma Y."/>
        </authorList>
    </citation>
    <scope>NUCLEOTIDE SEQUENCE [LARGE SCALE GENOMIC DNA]</scope>
    <source>
        <strain evidence="1 2">MB58</strain>
    </source>
</reference>
<accession>A0A023D6L4</accession>
<sequence length="57" mass="6455">MPWFRLTGGFCGIGHDAGPPPSVRLLVLRVSWWRGELPVLIEKMRAALAEAKREILR</sequence>
<evidence type="ECO:0000313" key="1">
    <source>
        <dbReference type="EMBL" id="GAJ29714.1"/>
    </source>
</evidence>
<gene>
    <name evidence="1" type="ORF">Amme_076_007</name>
</gene>
<name>A0A023D6L4_ACIMT</name>